<sequence>MKLLKLHSDNPSFKTINFNPGLNIIAGLQSSDKMKDSVNGIGKSSSLQLLHLLFGGSFEEKSASDKRLREFLSHYGNFYLDFSVGSTKYSIRKNFSESHFYINEEKIAKTTYPKKLNGILNASNNINFNFKALFNIFARRYLPERNYYSGALTQQGQPTTDYYQVLYNITLLGIDTTLIEKNKKLTEEISKLKKTEEILKKQKITINDANLLDLKDELLKLIEDKDNFIIAKNYDSLKNTADELTREMNKLRNIIYSVTKEANKKTDLLNASDDKVINLSRVNEIYHEAKFFFSEKVTKQLSEAEEFHVKIQESRKSRLRSQIKELMQESADDRDALNQLEWKRDLIIKDLDSKGALEEYNSIVERIRTLESEISELTSYQTCLTKFEKTKAELELQKAKIKTESIIQLEENEEHIQEIESTFRKIVKELYNGHGGSFKITNSKSAQYIYDIEAHIPKDGSQGINEVKIFCYDLLLFKLNPKTLGFIAHDGCIFSGVDPRQITTMFKIIIKNIQENDLQYFVNMNKDVYDMVIKDQSKLSEDDKKIIEQGTVLKLYDASPESTLFGCIFD</sequence>
<dbReference type="Pfam" id="PF10088">
    <property type="entry name" value="DUF2326"/>
    <property type="match status" value="1"/>
</dbReference>
<feature type="coiled-coil region" evidence="1">
    <location>
        <begin position="234"/>
        <end position="261"/>
    </location>
</feature>
<protein>
    <submittedName>
        <fullName evidence="3">DUF2326 domain-containing protein</fullName>
    </submittedName>
</protein>
<evidence type="ECO:0000313" key="3">
    <source>
        <dbReference type="EMBL" id="PSW92200.1"/>
    </source>
</evidence>
<evidence type="ECO:0000313" key="4">
    <source>
        <dbReference type="Proteomes" id="UP000241190"/>
    </source>
</evidence>
<dbReference type="InterPro" id="IPR018760">
    <property type="entry name" value="DUF2326"/>
</dbReference>
<dbReference type="RefSeq" id="WP_107180570.1">
    <property type="nucleotide sequence ID" value="NZ_PYOP01000050.1"/>
</dbReference>
<organism evidence="3 4">
    <name type="scientific">Photobacterium iliopiscarium</name>
    <dbReference type="NCBI Taxonomy" id="56192"/>
    <lineage>
        <taxon>Bacteria</taxon>
        <taxon>Pseudomonadati</taxon>
        <taxon>Pseudomonadota</taxon>
        <taxon>Gammaproteobacteria</taxon>
        <taxon>Vibrionales</taxon>
        <taxon>Vibrionaceae</taxon>
        <taxon>Photobacterium</taxon>
    </lineage>
</organism>
<keyword evidence="4" id="KW-1185">Reference proteome</keyword>
<feature type="coiled-coil region" evidence="1">
    <location>
        <begin position="309"/>
        <end position="343"/>
    </location>
</feature>
<dbReference type="EMBL" id="PYOP01000050">
    <property type="protein sequence ID" value="PSW92200.1"/>
    <property type="molecule type" value="Genomic_DNA"/>
</dbReference>
<dbReference type="Gene3D" id="3.40.50.300">
    <property type="entry name" value="P-loop containing nucleotide triphosphate hydrolases"/>
    <property type="match status" value="1"/>
</dbReference>
<feature type="coiled-coil region" evidence="1">
    <location>
        <begin position="384"/>
        <end position="429"/>
    </location>
</feature>
<evidence type="ECO:0000259" key="2">
    <source>
        <dbReference type="Pfam" id="PF10088"/>
    </source>
</evidence>
<dbReference type="Proteomes" id="UP000241190">
    <property type="component" value="Unassembled WGS sequence"/>
</dbReference>
<gene>
    <name evidence="3" type="ORF">C9J52_19120</name>
</gene>
<dbReference type="InterPro" id="IPR027417">
    <property type="entry name" value="P-loop_NTPase"/>
</dbReference>
<reference evidence="3 4" key="1">
    <citation type="submission" date="2018-03" db="EMBL/GenBank/DDBJ databases">
        <title>Whole genome sequencing of Histamine producing bacteria.</title>
        <authorList>
            <person name="Butler K."/>
        </authorList>
    </citation>
    <scope>NUCLEOTIDE SEQUENCE [LARGE SCALE GENOMIC DNA]</scope>
    <source>
        <strain evidence="3 4">ATCC 51761</strain>
    </source>
</reference>
<accession>A0ABX5GMG5</accession>
<evidence type="ECO:0000256" key="1">
    <source>
        <dbReference type="SAM" id="Coils"/>
    </source>
</evidence>
<keyword evidence="1" id="KW-0175">Coiled coil</keyword>
<feature type="domain" description="DUF2326" evidence="2">
    <location>
        <begin position="426"/>
        <end position="567"/>
    </location>
</feature>
<name>A0ABX5GMG5_9GAMM</name>
<proteinExistence type="predicted"/>
<comment type="caution">
    <text evidence="3">The sequence shown here is derived from an EMBL/GenBank/DDBJ whole genome shotgun (WGS) entry which is preliminary data.</text>
</comment>